<dbReference type="PANTHER" id="PTHR44196">
    <property type="entry name" value="DEHYDROGENASE/REDUCTASE SDR FAMILY MEMBER 7B"/>
    <property type="match status" value="1"/>
</dbReference>
<reference evidence="4 5" key="1">
    <citation type="submission" date="2017-01" db="EMBL/GenBank/DDBJ databases">
        <title>The complete genome sequence of a sulfur-oxidizing marine bacterium Thioclava sp. 25B10_4T.</title>
        <authorList>
            <person name="Liu Y."/>
            <person name="Lai Q."/>
            <person name="Shao Z."/>
        </authorList>
    </citation>
    <scope>NUCLEOTIDE SEQUENCE [LARGE SCALE GENOMIC DNA]</scope>
    <source>
        <strain evidence="4 5">25B10_4</strain>
    </source>
</reference>
<evidence type="ECO:0000256" key="2">
    <source>
        <dbReference type="ARBA" id="ARBA00023002"/>
    </source>
</evidence>
<evidence type="ECO:0000256" key="3">
    <source>
        <dbReference type="RuleBase" id="RU000363"/>
    </source>
</evidence>
<protein>
    <submittedName>
        <fullName evidence="4">Short-chain dehydrogenase</fullName>
    </submittedName>
</protein>
<dbReference type="Pfam" id="PF00106">
    <property type="entry name" value="adh_short"/>
    <property type="match status" value="1"/>
</dbReference>
<dbReference type="InterPro" id="IPR002347">
    <property type="entry name" value="SDR_fam"/>
</dbReference>
<dbReference type="PRINTS" id="PR00080">
    <property type="entry name" value="SDRFAMILY"/>
</dbReference>
<dbReference type="SUPFAM" id="SSF51735">
    <property type="entry name" value="NAD(P)-binding Rossmann-fold domains"/>
    <property type="match status" value="1"/>
</dbReference>
<dbReference type="Gene3D" id="3.40.50.720">
    <property type="entry name" value="NAD(P)-binding Rossmann-like Domain"/>
    <property type="match status" value="1"/>
</dbReference>
<comment type="similarity">
    <text evidence="1 3">Belongs to the short-chain dehydrogenases/reductases (SDR) family.</text>
</comment>
<evidence type="ECO:0000256" key="1">
    <source>
        <dbReference type="ARBA" id="ARBA00006484"/>
    </source>
</evidence>
<proteinExistence type="inferred from homology"/>
<gene>
    <name evidence="4" type="ORF">BMG03_08690</name>
</gene>
<evidence type="ECO:0000313" key="5">
    <source>
        <dbReference type="Proteomes" id="UP000185622"/>
    </source>
</evidence>
<keyword evidence="2" id="KW-0560">Oxidoreductase</keyword>
<evidence type="ECO:0000313" key="4">
    <source>
        <dbReference type="EMBL" id="AQS47873.1"/>
    </source>
</evidence>
<dbReference type="PROSITE" id="PS00061">
    <property type="entry name" value="ADH_SHORT"/>
    <property type="match status" value="1"/>
</dbReference>
<dbReference type="EMBL" id="CP019437">
    <property type="protein sequence ID" value="AQS47873.1"/>
    <property type="molecule type" value="Genomic_DNA"/>
</dbReference>
<dbReference type="Proteomes" id="UP000185622">
    <property type="component" value="Chromosome"/>
</dbReference>
<sequence>MTAVEFKDKRIWIMGASSGIGQALARELAARGARLVLSARSVEPLDALKAELGQGEVVPCDVADPESLDDARGEILSHGPLDAMIITAALYDPGRVEQIEREAARKLVEVNLLGTLWFAQAAPGLLREGGQLVIFGSVAGIFGLPKGQLYSASKAGVINLVESLRVEYAPKIDVRLISPGFVKTRLTEKNDFAMPFMIEADEAARRIADGLAKDRFETHFPRRLTWQLKLLKRLPYALSLRLTKRMGG</sequence>
<accession>A0ABM6IGQ3</accession>
<dbReference type="InterPro" id="IPR036291">
    <property type="entry name" value="NAD(P)-bd_dom_sf"/>
</dbReference>
<name>A0ABM6IGQ3_9RHOB</name>
<dbReference type="PRINTS" id="PR00081">
    <property type="entry name" value="GDHRDH"/>
</dbReference>
<keyword evidence="5" id="KW-1185">Reference proteome</keyword>
<dbReference type="PANTHER" id="PTHR44196:SF1">
    <property type="entry name" value="DEHYDROGENASE_REDUCTASE SDR FAMILY MEMBER 7B"/>
    <property type="match status" value="1"/>
</dbReference>
<dbReference type="InterPro" id="IPR020904">
    <property type="entry name" value="Sc_DH/Rdtase_CS"/>
</dbReference>
<organism evidence="4 5">
    <name type="scientific">Thioclava nitratireducens</name>
    <dbReference type="NCBI Taxonomy" id="1915078"/>
    <lineage>
        <taxon>Bacteria</taxon>
        <taxon>Pseudomonadati</taxon>
        <taxon>Pseudomonadota</taxon>
        <taxon>Alphaproteobacteria</taxon>
        <taxon>Rhodobacterales</taxon>
        <taxon>Paracoccaceae</taxon>
        <taxon>Thioclava</taxon>
    </lineage>
</organism>